<name>A0A4Y6UII7_9PROT</name>
<gene>
    <name evidence="1" type="ORF">E3D00_07420</name>
</gene>
<proteinExistence type="predicted"/>
<keyword evidence="2" id="KW-1185">Reference proteome</keyword>
<dbReference type="AlphaFoldDB" id="A0A4Y6UII7"/>
<organism evidence="1 2">
    <name type="scientific">Swingsia samuiensis</name>
    <dbReference type="NCBI Taxonomy" id="1293412"/>
    <lineage>
        <taxon>Bacteria</taxon>
        <taxon>Pseudomonadati</taxon>
        <taxon>Pseudomonadota</taxon>
        <taxon>Alphaproteobacteria</taxon>
        <taxon>Acetobacterales</taxon>
        <taxon>Acetobacteraceae</taxon>
        <taxon>Swingsia</taxon>
    </lineage>
</organism>
<dbReference type="Proteomes" id="UP000316313">
    <property type="component" value="Chromosome"/>
</dbReference>
<evidence type="ECO:0000313" key="1">
    <source>
        <dbReference type="EMBL" id="QDH17413.1"/>
    </source>
</evidence>
<dbReference type="Pfam" id="PF13262">
    <property type="entry name" value="DUF4054"/>
    <property type="match status" value="1"/>
</dbReference>
<evidence type="ECO:0000313" key="2">
    <source>
        <dbReference type="Proteomes" id="UP000316313"/>
    </source>
</evidence>
<dbReference type="EMBL" id="CP038141">
    <property type="protein sequence ID" value="QDH17413.1"/>
    <property type="molecule type" value="Genomic_DNA"/>
</dbReference>
<dbReference type="RefSeq" id="WP_141461338.1">
    <property type="nucleotide sequence ID" value="NZ_CP038141.1"/>
</dbReference>
<dbReference type="KEGG" id="ssam:E3D00_07420"/>
<accession>A0A4Y6UII7</accession>
<dbReference type="OrthoDB" id="9032784at2"/>
<reference evidence="1 2" key="1">
    <citation type="submission" date="2019-03" db="EMBL/GenBank/DDBJ databases">
        <title>The complete genome sequence of Swingsia samuiensis NBRC107927(T).</title>
        <authorList>
            <person name="Chua K.-O."/>
            <person name="Chan K.-G."/>
            <person name="See-Too W.-S."/>
        </authorList>
    </citation>
    <scope>NUCLEOTIDE SEQUENCE [LARGE SCALE GENOMIC DNA]</scope>
    <source>
        <strain evidence="1 2">AH83</strain>
    </source>
</reference>
<sequence length="148" mass="16104">MTDTTTPTPGVVTFDYTVWSQRFPSLAKSVNEGLAKAYFDEATLFLNNTPYSLVRDVNKRAALLGYLTAHIAQLNLPKEAGGNGAGIVGRVSNASRGSVSISVDNGTQAGSAAWFMQTQYGATYWQMTAFLRQMRLIPGTAPRPRIWP</sequence>
<protein>
    <submittedName>
        <fullName evidence="1">DUF4054 domain-containing protein</fullName>
    </submittedName>
</protein>
<dbReference type="InterPro" id="IPR025127">
    <property type="entry name" value="DUF4054"/>
</dbReference>